<organism evidence="3 4">
    <name type="scientific">Rotaria magnacalcarata</name>
    <dbReference type="NCBI Taxonomy" id="392030"/>
    <lineage>
        <taxon>Eukaryota</taxon>
        <taxon>Metazoa</taxon>
        <taxon>Spiralia</taxon>
        <taxon>Gnathifera</taxon>
        <taxon>Rotifera</taxon>
        <taxon>Eurotatoria</taxon>
        <taxon>Bdelloidea</taxon>
        <taxon>Philodinida</taxon>
        <taxon>Philodinidae</taxon>
        <taxon>Rotaria</taxon>
    </lineage>
</organism>
<feature type="coiled-coil region" evidence="1">
    <location>
        <begin position="2"/>
        <end position="29"/>
    </location>
</feature>
<feature type="region of interest" description="Disordered" evidence="2">
    <location>
        <begin position="153"/>
        <end position="223"/>
    </location>
</feature>
<dbReference type="EMBL" id="CAJOBH010246254">
    <property type="protein sequence ID" value="CAF5125704.1"/>
    <property type="molecule type" value="Genomic_DNA"/>
</dbReference>
<keyword evidence="1" id="KW-0175">Coiled coil</keyword>
<feature type="non-terminal residue" evidence="3">
    <location>
        <position position="1"/>
    </location>
</feature>
<evidence type="ECO:0000256" key="1">
    <source>
        <dbReference type="SAM" id="Coils"/>
    </source>
</evidence>
<comment type="caution">
    <text evidence="3">The sequence shown here is derived from an EMBL/GenBank/DDBJ whole genome shotgun (WGS) entry which is preliminary data.</text>
</comment>
<sequence length="252" mass="29514">EADSLKTQLKNLQQQFNELTGEHLKTIEKIDQNQNQTSEHEQYLQEEIQRLRRDLGLELYRKQDAEKKARSFEDKLRHEQTELQQIQYDYTKTRHDFKTLQVKYDALQLELIEMHKTIKTGSQAMLNKCNTNMSATITNTEQSFIPIQQAVTRTKRRTNDESQIEQEIKKPKRVTRSRSGTSLNNTSINIAQQDEQNNENPTKRVTRNGSTANSSNTIPMPIKQTKTKSSNVNMFFYLAKLFSVVRVQKKYV</sequence>
<reference evidence="3" key="1">
    <citation type="submission" date="2021-02" db="EMBL/GenBank/DDBJ databases">
        <authorList>
            <person name="Nowell W R."/>
        </authorList>
    </citation>
    <scope>NUCLEOTIDE SEQUENCE</scope>
</reference>
<protein>
    <submittedName>
        <fullName evidence="3">Uncharacterized protein</fullName>
    </submittedName>
</protein>
<proteinExistence type="predicted"/>
<accession>A0A8S3FIG0</accession>
<feature type="compositionally biased region" description="Polar residues" evidence="2">
    <location>
        <begin position="177"/>
        <end position="200"/>
    </location>
</feature>
<dbReference type="Proteomes" id="UP000681967">
    <property type="component" value="Unassembled WGS sequence"/>
</dbReference>
<name>A0A8S3FIG0_9BILA</name>
<feature type="compositionally biased region" description="Polar residues" evidence="2">
    <location>
        <begin position="207"/>
        <end position="218"/>
    </location>
</feature>
<evidence type="ECO:0000256" key="2">
    <source>
        <dbReference type="SAM" id="MobiDB-lite"/>
    </source>
</evidence>
<gene>
    <name evidence="3" type="ORF">BYL167_LOCUS67750</name>
</gene>
<evidence type="ECO:0000313" key="4">
    <source>
        <dbReference type="Proteomes" id="UP000681967"/>
    </source>
</evidence>
<dbReference type="AlphaFoldDB" id="A0A8S3FIG0"/>
<evidence type="ECO:0000313" key="3">
    <source>
        <dbReference type="EMBL" id="CAF5125704.1"/>
    </source>
</evidence>